<evidence type="ECO:0000313" key="3">
    <source>
        <dbReference type="EMBL" id="THV57372.1"/>
    </source>
</evidence>
<reference evidence="3 4" key="1">
    <citation type="submission" date="2019-01" db="EMBL/GenBank/DDBJ databases">
        <authorList>
            <person name="B I."/>
            <person name="Ch S."/>
            <person name="Ch V.R."/>
        </authorList>
    </citation>
    <scope>NUCLEOTIDE SEQUENCE [LARGE SCALE GENOMIC DNA]</scope>
    <source>
        <strain evidence="3 4">JC507</strain>
    </source>
</reference>
<comment type="caution">
    <text evidence="3">The sequence shown here is derived from an EMBL/GenBank/DDBJ whole genome shotgun (WGS) entry which is preliminary data.</text>
</comment>
<feature type="domain" description="Secretion system C-terminal sorting" evidence="2">
    <location>
        <begin position="660"/>
        <end position="731"/>
    </location>
</feature>
<dbReference type="Gene3D" id="2.60.40.10">
    <property type="entry name" value="Immunoglobulins"/>
    <property type="match status" value="1"/>
</dbReference>
<dbReference type="NCBIfam" id="TIGR04183">
    <property type="entry name" value="Por_Secre_tail"/>
    <property type="match status" value="1"/>
</dbReference>
<evidence type="ECO:0000256" key="1">
    <source>
        <dbReference type="ARBA" id="ARBA00022729"/>
    </source>
</evidence>
<evidence type="ECO:0000313" key="4">
    <source>
        <dbReference type="Proteomes" id="UP000306038"/>
    </source>
</evidence>
<dbReference type="Gene3D" id="3.40.390.10">
    <property type="entry name" value="Collagenase (Catalytic Domain)"/>
    <property type="match status" value="1"/>
</dbReference>
<evidence type="ECO:0000259" key="2">
    <source>
        <dbReference type="Pfam" id="PF18962"/>
    </source>
</evidence>
<proteinExistence type="predicted"/>
<dbReference type="InterPro" id="IPR026444">
    <property type="entry name" value="Secre_tail"/>
</dbReference>
<sequence>MKNKTFIFFSMLAAVLSFGQQNYWRVAEREEGKELAPRNIMPKVFSLYHLDLEKIKEDLKKAPARFSENYGLVLKFPDAGGEFHDYIVQEASVMEPELQKRFSDIRSYTGWQKSNPENTIRFSISQETGISVMYFNGWDVSYLDAFTRDNKSFICYRRKDLPESSVPFQCGIEEDADKLLDTDPPLSGTLAGRPMVSDGVFRTYKLALAATGEYTQYHGGTIHGAMAAMATTMTRVNGVYEKTIAVTMVMVANNHLLIYRNPATDPYTNGDEDKMLNENVKNINNVIGFAHYNIGHVFGVNSGGIAGLRVICSQLKAQGVTGSGTPINDPFNIDYVAHEMGHQFGANHTFRANTVACKGNVNNRTAYEPGSGSTIMGYAGICGGNSIQPHSDPYFHAASVREMYYSISRDTDCSVKRRMTNRVPTANAGLDYSIPKGTAFVLTGQGTDPDNDPLTYLWEQYDSRNNTQPPLASNVAGPVYRSRLPKTENMRYFPHLSAVLSNNLTPIWEVTPHVARTLNFSLLVNDNRATGNQTARDAMVVTVTNAGPFKVTSHMGSSYTAGPNTVKWDVAGTNTGAVNTRYVTILLSKDGGYHFDTVLADSVPNNGSAVVNFPNENIGVARIMVKAVGNIYYAVNTTNFSITKSALTVKKELKASRFAVYPNPSREEVNIRLDDEADTAQYSLMDSSGRVLKTGYLKGFVKIQVLDIPAGTYLISVNVQNGKKYIEKLIISK</sequence>
<accession>A0ABY2R3W9</accession>
<name>A0ABY2R3W9_9FLAO</name>
<keyword evidence="1" id="KW-0732">Signal</keyword>
<dbReference type="Pfam" id="PF13583">
    <property type="entry name" value="Reprolysin_4"/>
    <property type="match status" value="1"/>
</dbReference>
<organism evidence="3 4">
    <name type="scientific">Chryseobacterium candidae</name>
    <dbReference type="NCBI Taxonomy" id="1978493"/>
    <lineage>
        <taxon>Bacteria</taxon>
        <taxon>Pseudomonadati</taxon>
        <taxon>Bacteroidota</taxon>
        <taxon>Flavobacteriia</taxon>
        <taxon>Flavobacteriales</taxon>
        <taxon>Weeksellaceae</taxon>
        <taxon>Chryseobacterium group</taxon>
        <taxon>Chryseobacterium</taxon>
    </lineage>
</organism>
<keyword evidence="4" id="KW-1185">Reference proteome</keyword>
<dbReference type="Pfam" id="PF18962">
    <property type="entry name" value="Por_Secre_tail"/>
    <property type="match status" value="1"/>
</dbReference>
<dbReference type="RefSeq" id="WP_136522623.1">
    <property type="nucleotide sequence ID" value="NZ_SDLV01000031.1"/>
</dbReference>
<protein>
    <submittedName>
        <fullName evidence="3">T9SS type A sorting domain-containing protein</fullName>
    </submittedName>
</protein>
<dbReference type="EMBL" id="SDLV01000031">
    <property type="protein sequence ID" value="THV57372.1"/>
    <property type="molecule type" value="Genomic_DNA"/>
</dbReference>
<dbReference type="Proteomes" id="UP000306038">
    <property type="component" value="Unassembled WGS sequence"/>
</dbReference>
<dbReference type="SUPFAM" id="SSF55486">
    <property type="entry name" value="Metalloproteases ('zincins'), catalytic domain"/>
    <property type="match status" value="1"/>
</dbReference>
<gene>
    <name evidence="3" type="ORF">EK417_15175</name>
</gene>
<dbReference type="InterPro" id="IPR013783">
    <property type="entry name" value="Ig-like_fold"/>
</dbReference>
<dbReference type="InterPro" id="IPR024079">
    <property type="entry name" value="MetalloPept_cat_dom_sf"/>
</dbReference>